<dbReference type="VEuPathDB" id="FungiDB:CNBG_1570"/>
<feature type="compositionally biased region" description="Polar residues" evidence="1">
    <location>
        <begin position="1"/>
        <end position="17"/>
    </location>
</feature>
<organism evidence="2 3">
    <name type="scientific">Cryptococcus deuterogattii (strain R265)</name>
    <name type="common">Cryptococcus gattii VGII (strain R265)</name>
    <dbReference type="NCBI Taxonomy" id="294750"/>
    <lineage>
        <taxon>Eukaryota</taxon>
        <taxon>Fungi</taxon>
        <taxon>Dikarya</taxon>
        <taxon>Basidiomycota</taxon>
        <taxon>Agaricomycotina</taxon>
        <taxon>Tremellomycetes</taxon>
        <taxon>Tremellales</taxon>
        <taxon>Cryptococcaceae</taxon>
        <taxon>Cryptococcus</taxon>
        <taxon>Cryptococcus gattii species complex</taxon>
    </lineage>
</organism>
<gene>
    <name evidence="2" type="ORF">CNBG_1570</name>
</gene>
<feature type="region of interest" description="Disordered" evidence="1">
    <location>
        <begin position="283"/>
        <end position="312"/>
    </location>
</feature>
<protein>
    <submittedName>
        <fullName evidence="2">Uncharacterized protein</fullName>
    </submittedName>
</protein>
<feature type="region of interest" description="Disordered" evidence="1">
    <location>
        <begin position="1"/>
        <end position="30"/>
    </location>
</feature>
<keyword evidence="3" id="KW-1185">Reference proteome</keyword>
<dbReference type="HOGENOM" id="CLU_765079_0_0_1"/>
<evidence type="ECO:0000313" key="2">
    <source>
        <dbReference type="EMBL" id="KGB75732.1"/>
    </source>
</evidence>
<evidence type="ECO:0000313" key="3">
    <source>
        <dbReference type="Proteomes" id="UP000029445"/>
    </source>
</evidence>
<dbReference type="KEGG" id="cdeu:CNBG_1570"/>
<dbReference type="EMBL" id="CP025761">
    <property type="protein sequence ID" value="KGB75732.1"/>
    <property type="molecule type" value="Genomic_DNA"/>
</dbReference>
<feature type="region of interest" description="Disordered" evidence="1">
    <location>
        <begin position="191"/>
        <end position="225"/>
    </location>
</feature>
<proteinExistence type="predicted"/>
<name>A0A095C582_CRYD2</name>
<reference evidence="2 3" key="1">
    <citation type="journal article" date="2011" name="MBio">
        <title>Genome variation in Cryptococcus gattii, an emerging pathogen of immunocompetent hosts.</title>
        <authorList>
            <person name="D'Souza C.A."/>
            <person name="Kronstad J.W."/>
            <person name="Taylor G."/>
            <person name="Warren R."/>
            <person name="Yuen M."/>
            <person name="Hu G."/>
            <person name="Jung W.H."/>
            <person name="Sham A."/>
            <person name="Kidd S.E."/>
            <person name="Tangen K."/>
            <person name="Lee N."/>
            <person name="Zeilmaker T."/>
            <person name="Sawkins J."/>
            <person name="McVicker G."/>
            <person name="Shah S."/>
            <person name="Gnerre S."/>
            <person name="Griggs A."/>
            <person name="Zeng Q."/>
            <person name="Bartlett K."/>
            <person name="Li W."/>
            <person name="Wang X."/>
            <person name="Heitman J."/>
            <person name="Stajich J.E."/>
            <person name="Fraser J.A."/>
            <person name="Meyer W."/>
            <person name="Carter D."/>
            <person name="Schein J."/>
            <person name="Krzywinski M."/>
            <person name="Kwon-Chung K.J."/>
            <person name="Varma A."/>
            <person name="Wang J."/>
            <person name="Brunham R."/>
            <person name="Fyfe M."/>
            <person name="Ouellette B.F."/>
            <person name="Siddiqui A."/>
            <person name="Marra M."/>
            <person name="Jones S."/>
            <person name="Holt R."/>
            <person name="Birren B.W."/>
            <person name="Galagan J.E."/>
            <person name="Cuomo C.A."/>
        </authorList>
    </citation>
    <scope>NUCLEOTIDE SEQUENCE [LARGE SCALE GENOMIC DNA]</scope>
    <source>
        <strain evidence="2 3">R265</strain>
    </source>
</reference>
<dbReference type="RefSeq" id="XP_062881659.1">
    <property type="nucleotide sequence ID" value="XM_063025704.1"/>
</dbReference>
<reference evidence="2 3" key="2">
    <citation type="journal article" date="2018" name="Proc. Natl. Acad. Sci.">
        <title>RNAi is a critical determinant of centromere evolution in closely related fungi.</title>
        <authorList>
            <person name="Yadav V."/>
            <person name="Sun S."/>
            <person name="Billmyre R.B."/>
            <person name="Thimmappa B.C."/>
            <person name="Shea T."/>
            <person name="Lintner R."/>
            <person name="Bakkeren G."/>
            <person name="Cuomo C.A."/>
            <person name="Heitman J."/>
            <person name="Sanyal K."/>
        </authorList>
    </citation>
    <scope>NUCLEOTIDE SEQUENCE [LARGE SCALE GENOMIC DNA]</scope>
    <source>
        <strain evidence="2 3">R265</strain>
    </source>
</reference>
<evidence type="ECO:0000256" key="1">
    <source>
        <dbReference type="SAM" id="MobiDB-lite"/>
    </source>
</evidence>
<dbReference type="OrthoDB" id="2576628at2759"/>
<dbReference type="AlphaFoldDB" id="A0A095C582"/>
<dbReference type="GeneID" id="88177978"/>
<sequence>MPCSIPSNKLTKTTQTRQHGKTADVTQQQHYTSSYFPHTCKKEHLYPPPTCNPLTTPYHHHHQSLSGGLCGLFGVTLTPPRQVPPPIKETRIKAKDSLDIFRRRKRKNGNNYRDNATYKTPADEEEEEEDTAAAAMLWANWSYTMSPVSLLTHLANEFMVEEDASPCPSPSSMNIQRGRHPFCSRRTRMMESPAGRRVIDVQQEEEYSPSASSSQRNQSGSDCENTTSCWHLHPNASGTLAERWHSQGMDMSELARKKKETVDSDQSITDEYFKVFEVFENEQNDETREKDTNSNRPFRALPYPIQPKSSLLGPSQGLEQYKVVYDENKVIVPLTGSPEEWEWDRLLEEMENDDNKKR</sequence>
<accession>A0A095C582</accession>
<feature type="compositionally biased region" description="Low complexity" evidence="1">
    <location>
        <begin position="208"/>
        <end position="221"/>
    </location>
</feature>
<dbReference type="Proteomes" id="UP000029445">
    <property type="component" value="Chromosome 3"/>
</dbReference>
<feature type="region of interest" description="Disordered" evidence="1">
    <location>
        <begin position="105"/>
        <end position="127"/>
    </location>
</feature>